<dbReference type="EMBL" id="OZ023715">
    <property type="protein sequence ID" value="CAK9864242.1"/>
    <property type="molecule type" value="Genomic_DNA"/>
</dbReference>
<gene>
    <name evidence="1" type="ORF">CSSPJE1EN2_LOCUS7237</name>
</gene>
<name>A0ABP1APA5_9BRYO</name>
<organism evidence="1 2">
    <name type="scientific">Sphagnum jensenii</name>
    <dbReference type="NCBI Taxonomy" id="128206"/>
    <lineage>
        <taxon>Eukaryota</taxon>
        <taxon>Viridiplantae</taxon>
        <taxon>Streptophyta</taxon>
        <taxon>Embryophyta</taxon>
        <taxon>Bryophyta</taxon>
        <taxon>Sphagnophytina</taxon>
        <taxon>Sphagnopsida</taxon>
        <taxon>Sphagnales</taxon>
        <taxon>Sphagnaceae</taxon>
        <taxon>Sphagnum</taxon>
    </lineage>
</organism>
<dbReference type="Proteomes" id="UP001497522">
    <property type="component" value="Chromosome 14"/>
</dbReference>
<protein>
    <submittedName>
        <fullName evidence="1">Uncharacterized protein</fullName>
    </submittedName>
</protein>
<accession>A0ABP1APA5</accession>
<keyword evidence="2" id="KW-1185">Reference proteome</keyword>
<evidence type="ECO:0000313" key="1">
    <source>
        <dbReference type="EMBL" id="CAK9864242.1"/>
    </source>
</evidence>
<proteinExistence type="predicted"/>
<sequence length="72" mass="7936">MSPVRSVRWQSCFSWTRDENSWEMSPRRATAAMCSDDDVTNSQSPPVDHEGCMVGGQENGFPLGFSSLANHG</sequence>
<reference evidence="1" key="1">
    <citation type="submission" date="2024-03" db="EMBL/GenBank/DDBJ databases">
        <authorList>
            <consortium name="ELIXIR-Norway"/>
            <consortium name="Elixir Norway"/>
        </authorList>
    </citation>
    <scope>NUCLEOTIDE SEQUENCE</scope>
</reference>
<evidence type="ECO:0000313" key="2">
    <source>
        <dbReference type="Proteomes" id="UP001497522"/>
    </source>
</evidence>